<evidence type="ECO:0000313" key="3">
    <source>
        <dbReference type="Proteomes" id="UP001163828"/>
    </source>
</evidence>
<accession>A0ABQ8PZT2</accession>
<evidence type="ECO:0000256" key="1">
    <source>
        <dbReference type="SAM" id="MobiDB-lite"/>
    </source>
</evidence>
<feature type="compositionally biased region" description="Polar residues" evidence="1">
    <location>
        <begin position="111"/>
        <end position="126"/>
    </location>
</feature>
<proteinExistence type="predicted"/>
<dbReference type="Proteomes" id="UP001163828">
    <property type="component" value="Unassembled WGS sequence"/>
</dbReference>
<name>A0ABQ8PZT2_9AGAR</name>
<feature type="region of interest" description="Disordered" evidence="1">
    <location>
        <begin position="111"/>
        <end position="130"/>
    </location>
</feature>
<gene>
    <name evidence="2" type="ORF">F5050DRAFT_1791802</name>
</gene>
<comment type="caution">
    <text evidence="2">The sequence shown here is derived from an EMBL/GenBank/DDBJ whole genome shotgun (WGS) entry which is preliminary data.</text>
</comment>
<dbReference type="EMBL" id="MU790935">
    <property type="protein sequence ID" value="KAJ3991882.1"/>
    <property type="molecule type" value="Genomic_DNA"/>
</dbReference>
<organism evidence="2 3">
    <name type="scientific">Lentinula boryana</name>
    <dbReference type="NCBI Taxonomy" id="40481"/>
    <lineage>
        <taxon>Eukaryota</taxon>
        <taxon>Fungi</taxon>
        <taxon>Dikarya</taxon>
        <taxon>Basidiomycota</taxon>
        <taxon>Agaricomycotina</taxon>
        <taxon>Agaricomycetes</taxon>
        <taxon>Agaricomycetidae</taxon>
        <taxon>Agaricales</taxon>
        <taxon>Marasmiineae</taxon>
        <taxon>Omphalotaceae</taxon>
        <taxon>Lentinula</taxon>
    </lineage>
</organism>
<keyword evidence="3" id="KW-1185">Reference proteome</keyword>
<feature type="region of interest" description="Disordered" evidence="1">
    <location>
        <begin position="199"/>
        <end position="222"/>
    </location>
</feature>
<reference evidence="2" key="1">
    <citation type="submission" date="2022-08" db="EMBL/GenBank/DDBJ databases">
        <authorList>
            <consortium name="DOE Joint Genome Institute"/>
            <person name="Min B."/>
            <person name="Riley R."/>
            <person name="Sierra-Patev S."/>
            <person name="Naranjo-Ortiz M."/>
            <person name="Looney B."/>
            <person name="Konkel Z."/>
            <person name="Slot J.C."/>
            <person name="Sakamoto Y."/>
            <person name="Steenwyk J.L."/>
            <person name="Rokas A."/>
            <person name="Carro J."/>
            <person name="Camarero S."/>
            <person name="Ferreira P."/>
            <person name="Molpeceres G."/>
            <person name="Ruiz-Duenas F.J."/>
            <person name="Serrano A."/>
            <person name="Henrissat B."/>
            <person name="Drula E."/>
            <person name="Hughes K.W."/>
            <person name="Mata J.L."/>
            <person name="Ishikawa N.K."/>
            <person name="Vargas-Isla R."/>
            <person name="Ushijima S."/>
            <person name="Smith C.A."/>
            <person name="Ahrendt S."/>
            <person name="Andreopoulos W."/>
            <person name="He G."/>
            <person name="Labutti K."/>
            <person name="Lipzen A."/>
            <person name="Ng V."/>
            <person name="Sandor L."/>
            <person name="Barry K."/>
            <person name="Martinez A.T."/>
            <person name="Xiao Y."/>
            <person name="Gibbons J.G."/>
            <person name="Terashima K."/>
            <person name="Hibbett D.S."/>
            <person name="Grigoriev I.V."/>
        </authorList>
    </citation>
    <scope>NUCLEOTIDE SEQUENCE</scope>
    <source>
        <strain evidence="2">TFB10827</strain>
    </source>
</reference>
<evidence type="ECO:0000313" key="2">
    <source>
        <dbReference type="EMBL" id="KAJ3991882.1"/>
    </source>
</evidence>
<sequence length="222" mass="25459">MSSTEAEQQYINTHQVLMAHLRPIYARVLVDTRKRKIAQYYADECRRRNLTGTSSDVAFWCRYTAWVQNNISEANQMYIHNPHKDKKSEAKVLSADRDAWDEFIKQQFPEPSSCTQTTSNHIGNPSPSKPSHLVTNTIQDARDNQPTDIRVSKPLYIQVKFQTPVRKLGWRKASEQALLKGVLVANAIKYSIRRRLNQRSSASSGKSMLEKESQIIYSTSKA</sequence>
<protein>
    <submittedName>
        <fullName evidence="2">Uncharacterized protein</fullName>
    </submittedName>
</protein>